<keyword evidence="3" id="KW-1185">Reference proteome</keyword>
<dbReference type="Proteomes" id="UP000284416">
    <property type="component" value="Unassembled WGS sequence"/>
</dbReference>
<feature type="transmembrane region" description="Helical" evidence="1">
    <location>
        <begin position="75"/>
        <end position="93"/>
    </location>
</feature>
<evidence type="ECO:0000313" key="2">
    <source>
        <dbReference type="EMBL" id="RHW38123.1"/>
    </source>
</evidence>
<protein>
    <submittedName>
        <fullName evidence="2">Uncharacterized protein</fullName>
    </submittedName>
</protein>
<dbReference type="RefSeq" id="WP_118921868.1">
    <property type="nucleotide sequence ID" value="NZ_QWEG01000009.1"/>
</dbReference>
<keyword evidence="1" id="KW-0812">Transmembrane</keyword>
<feature type="transmembrane region" description="Helical" evidence="1">
    <location>
        <begin position="99"/>
        <end position="120"/>
    </location>
</feature>
<keyword evidence="1" id="KW-0472">Membrane</keyword>
<feature type="transmembrane region" description="Helical" evidence="1">
    <location>
        <begin position="7"/>
        <end position="27"/>
    </location>
</feature>
<comment type="caution">
    <text evidence="2">The sequence shown here is derived from an EMBL/GenBank/DDBJ whole genome shotgun (WGS) entry which is preliminary data.</text>
</comment>
<sequence length="127" mass="14596">MTSKKFTYIVLAALLAGLFVTMYIIYTDFDSKWGLYFVIGYVVILLIWGLTFLVVAGSRLRKLRREEMRKRLGKFILLFAGLSVIQYGLYFFIKPAEAAQFQFGIPLGFALGFSFLDLMYSKNGRTE</sequence>
<reference evidence="2 3" key="1">
    <citation type="journal article" date="2017" name="Int. J. Syst. Evol. Microbiol.">
        <title>Bacillus notoginsengisoli sp. nov., a novel bacterium isolated from the rhizosphere of Panax notoginseng.</title>
        <authorList>
            <person name="Zhang M.Y."/>
            <person name="Cheng J."/>
            <person name="Cai Y."/>
            <person name="Zhang T.Y."/>
            <person name="Wu Y.Y."/>
            <person name="Manikprabhu D."/>
            <person name="Li W.J."/>
            <person name="Zhang Y.X."/>
        </authorList>
    </citation>
    <scope>NUCLEOTIDE SEQUENCE [LARGE SCALE GENOMIC DNA]</scope>
    <source>
        <strain evidence="2 3">JCM 30743</strain>
    </source>
</reference>
<gene>
    <name evidence="2" type="ORF">D1B31_15210</name>
</gene>
<dbReference type="EMBL" id="QWEG01000009">
    <property type="protein sequence ID" value="RHW38123.1"/>
    <property type="molecule type" value="Genomic_DNA"/>
</dbReference>
<name>A0A417YS48_9BACI</name>
<keyword evidence="1" id="KW-1133">Transmembrane helix</keyword>
<feature type="transmembrane region" description="Helical" evidence="1">
    <location>
        <begin position="33"/>
        <end position="55"/>
    </location>
</feature>
<dbReference type="OrthoDB" id="1926101at2"/>
<accession>A0A417YS48</accession>
<evidence type="ECO:0000313" key="3">
    <source>
        <dbReference type="Proteomes" id="UP000284416"/>
    </source>
</evidence>
<dbReference type="AlphaFoldDB" id="A0A417YS48"/>
<evidence type="ECO:0000256" key="1">
    <source>
        <dbReference type="SAM" id="Phobius"/>
    </source>
</evidence>
<proteinExistence type="predicted"/>
<organism evidence="2 3">
    <name type="scientific">Neobacillus notoginsengisoli</name>
    <dbReference type="NCBI Taxonomy" id="1578198"/>
    <lineage>
        <taxon>Bacteria</taxon>
        <taxon>Bacillati</taxon>
        <taxon>Bacillota</taxon>
        <taxon>Bacilli</taxon>
        <taxon>Bacillales</taxon>
        <taxon>Bacillaceae</taxon>
        <taxon>Neobacillus</taxon>
    </lineage>
</organism>